<dbReference type="InterPro" id="IPR036005">
    <property type="entry name" value="Creatinase/aminopeptidase-like"/>
</dbReference>
<evidence type="ECO:0000313" key="8">
    <source>
        <dbReference type="EMBL" id="TXG65393.1"/>
    </source>
</evidence>
<comment type="caution">
    <text evidence="8">The sequence shown here is derived from an EMBL/GenBank/DDBJ whole genome shotgun (WGS) entry which is preliminary data.</text>
</comment>
<keyword evidence="5" id="KW-0464">Manganese</keyword>
<keyword evidence="9" id="KW-1185">Reference proteome</keyword>
<keyword evidence="3" id="KW-0479">Metal-binding</keyword>
<comment type="cofactor">
    <cofactor evidence="1">
        <name>Mn(2+)</name>
        <dbReference type="ChEBI" id="CHEBI:29035"/>
    </cofactor>
</comment>
<dbReference type="PRINTS" id="PR00599">
    <property type="entry name" value="MAPEPTIDASE"/>
</dbReference>
<protein>
    <recommendedName>
        <fullName evidence="7">Aminopeptidase P N-terminal domain-containing protein</fullName>
    </recommendedName>
</protein>
<dbReference type="GO" id="GO:0030145">
    <property type="term" value="F:manganese ion binding"/>
    <property type="evidence" value="ECO:0007669"/>
    <property type="project" value="InterPro"/>
</dbReference>
<feature type="region of interest" description="Disordered" evidence="6">
    <location>
        <begin position="34"/>
        <end position="53"/>
    </location>
</feature>
<dbReference type="GO" id="GO:0006508">
    <property type="term" value="P:proteolysis"/>
    <property type="evidence" value="ECO:0007669"/>
    <property type="project" value="TreeGrafter"/>
</dbReference>
<dbReference type="SMART" id="SM01011">
    <property type="entry name" value="AMP_N"/>
    <property type="match status" value="1"/>
</dbReference>
<reference evidence="9" key="1">
    <citation type="journal article" date="2019" name="Gigascience">
        <title>De novo genome assembly of the endangered Acer yangbiense, a plant species with extremely small populations endemic to Yunnan Province, China.</title>
        <authorList>
            <person name="Yang J."/>
            <person name="Wariss H.M."/>
            <person name="Tao L."/>
            <person name="Zhang R."/>
            <person name="Yun Q."/>
            <person name="Hollingsworth P."/>
            <person name="Dao Z."/>
            <person name="Luo G."/>
            <person name="Guo H."/>
            <person name="Ma Y."/>
            <person name="Sun W."/>
        </authorList>
    </citation>
    <scope>NUCLEOTIDE SEQUENCE [LARGE SCALE GENOMIC DNA]</scope>
    <source>
        <strain evidence="9">cv. Malutang</strain>
    </source>
</reference>
<organism evidence="8 9">
    <name type="scientific">Acer yangbiense</name>
    <dbReference type="NCBI Taxonomy" id="1000413"/>
    <lineage>
        <taxon>Eukaryota</taxon>
        <taxon>Viridiplantae</taxon>
        <taxon>Streptophyta</taxon>
        <taxon>Embryophyta</taxon>
        <taxon>Tracheophyta</taxon>
        <taxon>Spermatophyta</taxon>
        <taxon>Magnoliopsida</taxon>
        <taxon>eudicotyledons</taxon>
        <taxon>Gunneridae</taxon>
        <taxon>Pentapetalae</taxon>
        <taxon>rosids</taxon>
        <taxon>malvids</taxon>
        <taxon>Sapindales</taxon>
        <taxon>Sapindaceae</taxon>
        <taxon>Hippocastanoideae</taxon>
        <taxon>Acereae</taxon>
        <taxon>Acer</taxon>
    </lineage>
</organism>
<dbReference type="PANTHER" id="PTHR43226:SF4">
    <property type="entry name" value="XAA-PRO AMINOPEPTIDASE 3"/>
    <property type="match status" value="1"/>
</dbReference>
<evidence type="ECO:0000256" key="4">
    <source>
        <dbReference type="ARBA" id="ARBA00022801"/>
    </source>
</evidence>
<evidence type="ECO:0000259" key="7">
    <source>
        <dbReference type="SMART" id="SM01011"/>
    </source>
</evidence>
<feature type="domain" description="Aminopeptidase P N-terminal" evidence="7">
    <location>
        <begin position="52"/>
        <end position="181"/>
    </location>
</feature>
<evidence type="ECO:0000256" key="3">
    <source>
        <dbReference type="ARBA" id="ARBA00022723"/>
    </source>
</evidence>
<dbReference type="Pfam" id="PF05195">
    <property type="entry name" value="AMP_N"/>
    <property type="match status" value="1"/>
</dbReference>
<dbReference type="PANTHER" id="PTHR43226">
    <property type="entry name" value="XAA-PRO AMINOPEPTIDASE 3"/>
    <property type="match status" value="1"/>
</dbReference>
<dbReference type="InterPro" id="IPR000994">
    <property type="entry name" value="Pept_M24"/>
</dbReference>
<dbReference type="EMBL" id="VAHF01000003">
    <property type="protein sequence ID" value="TXG65393.1"/>
    <property type="molecule type" value="Genomic_DNA"/>
</dbReference>
<evidence type="ECO:0000256" key="2">
    <source>
        <dbReference type="ARBA" id="ARBA00008766"/>
    </source>
</evidence>
<dbReference type="OrthoDB" id="4215474at2759"/>
<dbReference type="SUPFAM" id="SSF55920">
    <property type="entry name" value="Creatinase/aminopeptidase"/>
    <property type="match status" value="1"/>
</dbReference>
<dbReference type="GO" id="GO:0070006">
    <property type="term" value="F:metalloaminopeptidase activity"/>
    <property type="evidence" value="ECO:0007669"/>
    <property type="project" value="InterPro"/>
</dbReference>
<dbReference type="GO" id="GO:0005739">
    <property type="term" value="C:mitochondrion"/>
    <property type="evidence" value="ECO:0007669"/>
    <property type="project" value="TreeGrafter"/>
</dbReference>
<keyword evidence="4" id="KW-0378">Hydrolase</keyword>
<feature type="compositionally biased region" description="Basic and acidic residues" evidence="6">
    <location>
        <begin position="42"/>
        <end position="53"/>
    </location>
</feature>
<proteinExistence type="inferred from homology"/>
<gene>
    <name evidence="8" type="ORF">EZV62_006668</name>
</gene>
<dbReference type="Gene3D" id="3.90.230.10">
    <property type="entry name" value="Creatinase/methionine aminopeptidase superfamily"/>
    <property type="match status" value="1"/>
</dbReference>
<dbReference type="InterPro" id="IPR029149">
    <property type="entry name" value="Creatin/AminoP/Spt16_N"/>
</dbReference>
<evidence type="ECO:0000256" key="1">
    <source>
        <dbReference type="ARBA" id="ARBA00001936"/>
    </source>
</evidence>
<evidence type="ECO:0000256" key="5">
    <source>
        <dbReference type="ARBA" id="ARBA00023211"/>
    </source>
</evidence>
<name>A0A5C7I741_9ROSI</name>
<evidence type="ECO:0000256" key="6">
    <source>
        <dbReference type="SAM" id="MobiDB-lite"/>
    </source>
</evidence>
<comment type="similarity">
    <text evidence="2">Belongs to the peptidase M24B family.</text>
</comment>
<accession>A0A5C7I741</accession>
<dbReference type="AlphaFoldDB" id="A0A5C7I741"/>
<dbReference type="Gene3D" id="3.40.350.10">
    <property type="entry name" value="Creatinase/prolidase N-terminal domain"/>
    <property type="match status" value="1"/>
</dbReference>
<dbReference type="InterPro" id="IPR052433">
    <property type="entry name" value="X-Pro_dipept-like"/>
</dbReference>
<dbReference type="InterPro" id="IPR001714">
    <property type="entry name" value="Pept_M24_MAP"/>
</dbReference>
<dbReference type="Pfam" id="PF00557">
    <property type="entry name" value="Peptidase_M24"/>
    <property type="match status" value="1"/>
</dbReference>
<evidence type="ECO:0000313" key="9">
    <source>
        <dbReference type="Proteomes" id="UP000323000"/>
    </source>
</evidence>
<dbReference type="InterPro" id="IPR007865">
    <property type="entry name" value="Aminopep_P_N"/>
</dbReference>
<sequence>MQILVRKLLHRISTKQTIGLRAYSTNKFIDVGQPTPASHPQLMKEGEITPGKGAEEYNSRRKRLLELLPENSVAILAAAPVKMMTDVVPYTYRQDADYLYITGCEQPGGLAVLSHECGSCMFMLETSPHDVNWKGPVAGVEAALETFKAEKAYPMRKIHEILPDMIGRSSKLFHNKEAAAQTLTDLNAFQKADYYGKVKNLSKLTDVLRWVKSPAELKLMRESASIACQELSIGALLQTMMYSKTHPYEGMLAAKFEYECKMRGAQRMAVLSYLTPVVGGGSNATVIHYSRNDQKIEDGDLVLIDVGCELHGYVSDLTRTPCGSFLLYNQPSSESATELEALLLKEELYDLILQTNKECLKLCKPGANLLDIHHYSVRMLRKGLKEIGIYLGMDVHDSSMVSYERTLEPGVVITIEPGLYIPSSFDGPESRRMT</sequence>
<dbReference type="Proteomes" id="UP000323000">
    <property type="component" value="Chromosome 3"/>
</dbReference>
<dbReference type="SUPFAM" id="SSF53092">
    <property type="entry name" value="Creatinase/prolidase N-terminal domain"/>
    <property type="match status" value="1"/>
</dbReference>